<feature type="domain" description="Heavy metal binding" evidence="5">
    <location>
        <begin position="53"/>
        <end position="78"/>
    </location>
</feature>
<dbReference type="Gene3D" id="2.40.30.170">
    <property type="match status" value="1"/>
</dbReference>
<feature type="domain" description="Heavy metal binding" evidence="5">
    <location>
        <begin position="357"/>
        <end position="384"/>
    </location>
</feature>
<dbReference type="Gene3D" id="2.40.420.20">
    <property type="match status" value="1"/>
</dbReference>
<protein>
    <submittedName>
        <fullName evidence="8">Putative metal transport-related, exported protein</fullName>
    </submittedName>
</protein>
<dbReference type="GO" id="GO:0060003">
    <property type="term" value="P:copper ion export"/>
    <property type="evidence" value="ECO:0007669"/>
    <property type="project" value="TreeGrafter"/>
</dbReference>
<evidence type="ECO:0000259" key="6">
    <source>
        <dbReference type="Pfam" id="PF25919"/>
    </source>
</evidence>
<dbReference type="PANTHER" id="PTHR30097">
    <property type="entry name" value="CATION EFFLUX SYSTEM PROTEIN CUSB"/>
    <property type="match status" value="1"/>
</dbReference>
<evidence type="ECO:0000256" key="3">
    <source>
        <dbReference type="SAM" id="MobiDB-lite"/>
    </source>
</evidence>
<dbReference type="PANTHER" id="PTHR30097:SF15">
    <property type="entry name" value="CATION EFFLUX SYSTEM PROTEIN CUSB"/>
    <property type="match status" value="1"/>
</dbReference>
<dbReference type="FunFam" id="2.40.30.170:FF:000010">
    <property type="entry name" value="Efflux RND transporter periplasmic adaptor subunit"/>
    <property type="match status" value="1"/>
</dbReference>
<dbReference type="Gene3D" id="2.40.50.100">
    <property type="match status" value="1"/>
</dbReference>
<feature type="domain" description="CusB-like barrel-sandwich hybrid" evidence="6">
    <location>
        <begin position="131"/>
        <end position="261"/>
    </location>
</feature>
<dbReference type="GO" id="GO:0015679">
    <property type="term" value="P:plasma membrane copper ion transport"/>
    <property type="evidence" value="ECO:0007669"/>
    <property type="project" value="TreeGrafter"/>
</dbReference>
<dbReference type="Pfam" id="PF19335">
    <property type="entry name" value="HMBD"/>
    <property type="match status" value="2"/>
</dbReference>
<gene>
    <name evidence="8" type="ORF">LNTAR_00305</name>
</gene>
<feature type="domain" description="DUF3347" evidence="4">
    <location>
        <begin position="499"/>
        <end position="588"/>
    </location>
</feature>
<dbReference type="Pfam" id="PF11827">
    <property type="entry name" value="DUF3347"/>
    <property type="match status" value="1"/>
</dbReference>
<organism evidence="8 9">
    <name type="scientific">Lentisphaera araneosa HTCC2155</name>
    <dbReference type="NCBI Taxonomy" id="313628"/>
    <lineage>
        <taxon>Bacteria</taxon>
        <taxon>Pseudomonadati</taxon>
        <taxon>Lentisphaerota</taxon>
        <taxon>Lentisphaeria</taxon>
        <taxon>Lentisphaerales</taxon>
        <taxon>Lentisphaeraceae</taxon>
        <taxon>Lentisphaera</taxon>
    </lineage>
</organism>
<comment type="similarity">
    <text evidence="1">Belongs to the membrane fusion protein (MFP) (TC 8.A.1) family.</text>
</comment>
<evidence type="ECO:0000313" key="9">
    <source>
        <dbReference type="Proteomes" id="UP000004947"/>
    </source>
</evidence>
<dbReference type="GO" id="GO:0030288">
    <property type="term" value="C:outer membrane-bounded periplasmic space"/>
    <property type="evidence" value="ECO:0007669"/>
    <property type="project" value="TreeGrafter"/>
</dbReference>
<reference evidence="8 9" key="1">
    <citation type="journal article" date="2010" name="J. Bacteriol.">
        <title>Genome sequence of Lentisphaera araneosa HTCC2155T, the type species of the order Lentisphaerales in the phylum Lentisphaerae.</title>
        <authorList>
            <person name="Thrash J.C."/>
            <person name="Cho J.C."/>
            <person name="Vergin K.L."/>
            <person name="Morris R.M."/>
            <person name="Giovannoni S.J."/>
        </authorList>
    </citation>
    <scope>NUCLEOTIDE SEQUENCE [LARGE SCALE GENOMIC DNA]</scope>
    <source>
        <strain evidence="8 9">HTCC2155</strain>
    </source>
</reference>
<evidence type="ECO:0000259" key="7">
    <source>
        <dbReference type="Pfam" id="PF25954"/>
    </source>
</evidence>
<dbReference type="Proteomes" id="UP000004947">
    <property type="component" value="Unassembled WGS sequence"/>
</dbReference>
<evidence type="ECO:0000259" key="4">
    <source>
        <dbReference type="Pfam" id="PF11827"/>
    </source>
</evidence>
<evidence type="ECO:0000256" key="1">
    <source>
        <dbReference type="ARBA" id="ARBA00009477"/>
    </source>
</evidence>
<keyword evidence="2" id="KW-0813">Transport</keyword>
<dbReference type="RefSeq" id="WP_007278311.1">
    <property type="nucleotide sequence ID" value="NZ_ABCK01000007.1"/>
</dbReference>
<dbReference type="InterPro" id="IPR021782">
    <property type="entry name" value="DUF3347"/>
</dbReference>
<dbReference type="GO" id="GO:0046914">
    <property type="term" value="F:transition metal ion binding"/>
    <property type="evidence" value="ECO:0007669"/>
    <property type="project" value="TreeGrafter"/>
</dbReference>
<keyword evidence="9" id="KW-1185">Reference proteome</keyword>
<feature type="domain" description="CusB-like beta-barrel" evidence="7">
    <location>
        <begin position="265"/>
        <end position="339"/>
    </location>
</feature>
<dbReference type="InterPro" id="IPR058792">
    <property type="entry name" value="Beta-barrel_RND_2"/>
</dbReference>
<name>A6DK98_9BACT</name>
<feature type="region of interest" description="Disordered" evidence="3">
    <location>
        <begin position="635"/>
        <end position="675"/>
    </location>
</feature>
<dbReference type="InterPro" id="IPR051909">
    <property type="entry name" value="MFP_Cation_Efflux"/>
</dbReference>
<feature type="compositionally biased region" description="Polar residues" evidence="3">
    <location>
        <begin position="639"/>
        <end position="651"/>
    </location>
</feature>
<dbReference type="InterPro" id="IPR058790">
    <property type="entry name" value="BSH_CusB"/>
</dbReference>
<feature type="compositionally biased region" description="Basic and acidic residues" evidence="3">
    <location>
        <begin position="652"/>
        <end position="672"/>
    </location>
</feature>
<evidence type="ECO:0000313" key="8">
    <source>
        <dbReference type="EMBL" id="EDM27796.1"/>
    </source>
</evidence>
<dbReference type="STRING" id="313628.LNTAR_00305"/>
<dbReference type="EMBL" id="ABCK01000007">
    <property type="protein sequence ID" value="EDM27796.1"/>
    <property type="molecule type" value="Genomic_DNA"/>
</dbReference>
<sequence length="961" mass="108189">MKRKVILTGVFLGAIVLSSGISFLVGRSTQTSTEQGLSKSSEDLSSPKEETIWTCSMHPQFKLKDKVPCPICGMELIPLKKGGEQLGERELRLSPYAEKLAAITVRPVEKRRVSMTVKMLGKVSFDETRLKQVSARFGGRLDRLFVDYTGVQVKKGDHLFEIYSPELMTAQEELIQALKSAEEMKKSDITIVQESSALAIQASRDKLRLWGLTATQIQEIESSGRTFEHLSKYSPMAGVVIKKHLKEGAYVKEGVPVYSIADLSKLWIELEAYESDLPWLHFAQAVSFETQAYPGELFKGQISFIHPVLNPKTRTVKVRLNVDNSDGRLKPDMFVNASVGVELSQKGQMVDSSLAGKWISPMHPEVISDKPGSCTVCGMDLVPAEELGFTQKREWKIPLVIPASSVLITGKRAVVYVQTKRGIYQGRVITLGPRAGEDYIVKQGLDEGELVVTNGAFKIDSALQILAKPSMMSQEEELEELKTIELPQDTLEQLYPVQKAYLSLSRDLSQDNFSQIKEYRAELTQAINALQVSKLSPDVALLLNKRLDQLKLKMNHISNSDSLKIARLRFEPLSKQMILLTKQFGSTQTIRIAFCSMALNDQGAQWLQLAHKIENPYFGSGMYRCGEIQQVIGEDDKSNSLNDDPQINSNSEKTEMTRAHEAHKQTPPKEEISSELMTPEDRALQAYLNIQKSLSKDQLPSANDVEVQTKNLRVLLPQNKKIDYLAHMHHKDLKGARADFKILSEIMIPLAEKGHFKSTVRKAYCSMAFDDQGASWLQTAERVENPYWGSQMYRCGSIKKNIPPKNSEDKMEHKSHQVEVEQAVKHKSETHAATTEMLQAYLNIQKSLSKDHLPSANDVEVQIKNLRVLLPQNKKIDSLVHMHHKDLKSARADFKILSEIMIPLAEKGHFKSTVRKAYCSMAFDDQGASWLQTAERVENPYWGSQMYRCGSIKKVYSESKK</sequence>
<dbReference type="eggNOG" id="COG0845">
    <property type="taxonomic scope" value="Bacteria"/>
</dbReference>
<accession>A6DK98</accession>
<dbReference type="InterPro" id="IPR045800">
    <property type="entry name" value="HMBD"/>
</dbReference>
<proteinExistence type="inferred from homology"/>
<evidence type="ECO:0000256" key="2">
    <source>
        <dbReference type="ARBA" id="ARBA00022448"/>
    </source>
</evidence>
<dbReference type="OrthoDB" id="9765657at2"/>
<dbReference type="SUPFAM" id="SSF111369">
    <property type="entry name" value="HlyD-like secretion proteins"/>
    <property type="match status" value="1"/>
</dbReference>
<evidence type="ECO:0000259" key="5">
    <source>
        <dbReference type="Pfam" id="PF19335"/>
    </source>
</evidence>
<dbReference type="Pfam" id="PF25919">
    <property type="entry name" value="BSH_CusB"/>
    <property type="match status" value="1"/>
</dbReference>
<dbReference type="AlphaFoldDB" id="A6DK98"/>
<comment type="caution">
    <text evidence="8">The sequence shown here is derived from an EMBL/GenBank/DDBJ whole genome shotgun (WGS) entry which is preliminary data.</text>
</comment>
<dbReference type="Pfam" id="PF25954">
    <property type="entry name" value="Beta-barrel_RND_2"/>
    <property type="match status" value="1"/>
</dbReference>